<evidence type="ECO:0000256" key="7">
    <source>
        <dbReference type="PIRSR" id="PIRSR000189-1"/>
    </source>
</evidence>
<evidence type="ECO:0000313" key="10">
    <source>
        <dbReference type="EMBL" id="MAA18258.1"/>
    </source>
</evidence>
<dbReference type="PANTHER" id="PTHR11530:SF11">
    <property type="entry name" value="D-ASPARTATE OXIDASE"/>
    <property type="match status" value="1"/>
</dbReference>
<reference evidence="10" key="1">
    <citation type="journal article" date="2017" name="Parasit. Vectors">
        <title>Sialotranscriptomics of Rhipicephalus zambeziensis reveals intricate expression profiles of secretory proteins and suggests tight temporal transcriptional regulation during blood-feeding.</title>
        <authorList>
            <person name="de Castro M.H."/>
            <person name="de Klerk D."/>
            <person name="Pienaar R."/>
            <person name="Rees D.J.G."/>
            <person name="Mans B.J."/>
        </authorList>
    </citation>
    <scope>NUCLEOTIDE SEQUENCE</scope>
    <source>
        <tissue evidence="10">Salivary glands</tissue>
    </source>
</reference>
<dbReference type="Gene3D" id="3.40.50.720">
    <property type="entry name" value="NAD(P)-binding Rossmann-like Domain"/>
    <property type="match status" value="1"/>
</dbReference>
<feature type="binding site" evidence="7">
    <location>
        <position position="305"/>
    </location>
    <ligand>
        <name>D-dopa</name>
        <dbReference type="ChEBI" id="CHEBI:149689"/>
    </ligand>
</feature>
<dbReference type="PROSITE" id="PS00677">
    <property type="entry name" value="DAO"/>
    <property type="match status" value="1"/>
</dbReference>
<dbReference type="AlphaFoldDB" id="A0A224YKT9"/>
<dbReference type="InterPro" id="IPR006076">
    <property type="entry name" value="FAD-dep_OxRdtase"/>
</dbReference>
<dbReference type="Gene3D" id="3.30.9.10">
    <property type="entry name" value="D-Amino Acid Oxidase, subunit A, domain 2"/>
    <property type="match status" value="1"/>
</dbReference>
<keyword evidence="5 7" id="KW-0274">FAD</keyword>
<feature type="binding site" evidence="7">
    <location>
        <position position="211"/>
    </location>
    <ligand>
        <name>FAD</name>
        <dbReference type="ChEBI" id="CHEBI:57692"/>
    </ligand>
</feature>
<feature type="compositionally biased region" description="Polar residues" evidence="8">
    <location>
        <begin position="12"/>
        <end position="24"/>
    </location>
</feature>
<organism evidence="10">
    <name type="scientific">Rhipicephalus zambeziensis</name>
    <dbReference type="NCBI Taxonomy" id="60191"/>
    <lineage>
        <taxon>Eukaryota</taxon>
        <taxon>Metazoa</taxon>
        <taxon>Ecdysozoa</taxon>
        <taxon>Arthropoda</taxon>
        <taxon>Chelicerata</taxon>
        <taxon>Arachnida</taxon>
        <taxon>Acari</taxon>
        <taxon>Parasitiformes</taxon>
        <taxon>Ixodida</taxon>
        <taxon>Ixodoidea</taxon>
        <taxon>Ixodidae</taxon>
        <taxon>Rhipicephalinae</taxon>
        <taxon>Rhipicephalus</taxon>
        <taxon>Rhipicephalus</taxon>
    </lineage>
</organism>
<feature type="domain" description="FAD dependent oxidoreductase" evidence="9">
    <location>
        <begin position="32"/>
        <end position="350"/>
    </location>
</feature>
<evidence type="ECO:0000256" key="2">
    <source>
        <dbReference type="ARBA" id="ARBA00004253"/>
    </source>
</evidence>
<evidence type="ECO:0000256" key="8">
    <source>
        <dbReference type="SAM" id="MobiDB-lite"/>
    </source>
</evidence>
<dbReference type="PANTHER" id="PTHR11530">
    <property type="entry name" value="D-AMINO ACID OXIDASE"/>
    <property type="match status" value="1"/>
</dbReference>
<comment type="cofactor">
    <cofactor evidence="1 7">
        <name>FAD</name>
        <dbReference type="ChEBI" id="CHEBI:57692"/>
    </cofactor>
</comment>
<evidence type="ECO:0000256" key="4">
    <source>
        <dbReference type="ARBA" id="ARBA00022630"/>
    </source>
</evidence>
<comment type="subcellular location">
    <subcellularLocation>
        <location evidence="2">Peroxisome matrix</location>
    </subcellularLocation>
</comment>
<evidence type="ECO:0000256" key="1">
    <source>
        <dbReference type="ARBA" id="ARBA00001974"/>
    </source>
</evidence>
<dbReference type="GO" id="GO:0019478">
    <property type="term" value="P:D-amino acid catabolic process"/>
    <property type="evidence" value="ECO:0007669"/>
    <property type="project" value="TreeGrafter"/>
</dbReference>
<dbReference type="GO" id="GO:0071949">
    <property type="term" value="F:FAD binding"/>
    <property type="evidence" value="ECO:0007669"/>
    <property type="project" value="InterPro"/>
</dbReference>
<dbReference type="Pfam" id="PF01266">
    <property type="entry name" value="DAO"/>
    <property type="match status" value="1"/>
</dbReference>
<feature type="binding site" evidence="7">
    <location>
        <position position="194"/>
    </location>
    <ligand>
        <name>FAD</name>
        <dbReference type="ChEBI" id="CHEBI:57692"/>
    </ligand>
</feature>
<keyword evidence="6" id="KW-0560">Oxidoreductase</keyword>
<dbReference type="GO" id="GO:0005782">
    <property type="term" value="C:peroxisomal matrix"/>
    <property type="evidence" value="ECO:0007669"/>
    <property type="project" value="UniProtKB-SubCell"/>
</dbReference>
<sequence length="372" mass="41532">MLRRKDRRLTHNSKNAPARGSTQERVMTSPWRVAVIGGGIVGLSAAVRIAEEVQPGNTQVTVLAEHFSPHTTGDVAAGFFNPYIVHGVSEEKLRSWCMDAFNFYRHLAESADSNELGLAIMPGYILREEHTPRPSYADAFFHYRELTERELSMFPKRYRYGSYVISLIIECKKFLPYLMERLESHGGRLVQRRVKSLGELAGEYDVIVNCTGFGAGAFVHDPKVHAIRGQTIRVHAPWIKHVILAGEDFHVIPNIDDVMLGGTKDVDATSLIPDRDIARKIWNGCLEFVPSLKNAKVIGHFVGLRPGRNPVRIEREDVTFNHGVGKVPVIHNYGHGGSGITIAWGCAGDVVRLVRDSFSERSSEGRKTRAKL</sequence>
<feature type="compositionally biased region" description="Basic residues" evidence="8">
    <location>
        <begin position="1"/>
        <end position="11"/>
    </location>
</feature>
<protein>
    <submittedName>
        <fullName evidence="10">D-amino acid oxidase</fullName>
    </submittedName>
</protein>
<dbReference type="SUPFAM" id="SSF51971">
    <property type="entry name" value="Nucleotide-binding domain"/>
    <property type="match status" value="1"/>
</dbReference>
<dbReference type="InterPro" id="IPR023209">
    <property type="entry name" value="DAO"/>
</dbReference>
<evidence type="ECO:0000256" key="6">
    <source>
        <dbReference type="ARBA" id="ARBA00023002"/>
    </source>
</evidence>
<name>A0A224YKT9_9ACAR</name>
<keyword evidence="4" id="KW-0285">Flavoprotein</keyword>
<feature type="binding site" evidence="7">
    <location>
        <begin position="336"/>
        <end position="341"/>
    </location>
    <ligand>
        <name>FAD</name>
        <dbReference type="ChEBI" id="CHEBI:57692"/>
    </ligand>
</feature>
<dbReference type="EMBL" id="GFPF01007112">
    <property type="protein sequence ID" value="MAA18258.1"/>
    <property type="molecule type" value="Transcribed_RNA"/>
</dbReference>
<evidence type="ECO:0000259" key="9">
    <source>
        <dbReference type="Pfam" id="PF01266"/>
    </source>
</evidence>
<dbReference type="GO" id="GO:0003884">
    <property type="term" value="F:D-amino-acid oxidase activity"/>
    <property type="evidence" value="ECO:0007669"/>
    <property type="project" value="InterPro"/>
</dbReference>
<comment type="similarity">
    <text evidence="3">Belongs to the DAMOX/DASOX family.</text>
</comment>
<evidence type="ECO:0000256" key="3">
    <source>
        <dbReference type="ARBA" id="ARBA00006730"/>
    </source>
</evidence>
<dbReference type="PIRSF" id="PIRSF000189">
    <property type="entry name" value="D-aa_oxidase"/>
    <property type="match status" value="1"/>
</dbReference>
<feature type="binding site" evidence="7">
    <location>
        <position position="337"/>
    </location>
    <ligand>
        <name>D-dopa</name>
        <dbReference type="ChEBI" id="CHEBI:149689"/>
    </ligand>
</feature>
<accession>A0A224YKT9</accession>
<feature type="region of interest" description="Disordered" evidence="8">
    <location>
        <begin position="1"/>
        <end position="24"/>
    </location>
</feature>
<evidence type="ECO:0000256" key="5">
    <source>
        <dbReference type="ARBA" id="ARBA00022827"/>
    </source>
</evidence>
<dbReference type="InterPro" id="IPR006181">
    <property type="entry name" value="D-amino_acid_oxidase_CS"/>
</dbReference>
<proteinExistence type="inferred from homology"/>
<dbReference type="SUPFAM" id="SSF54373">
    <property type="entry name" value="FAD-linked reductases, C-terminal domain"/>
    <property type="match status" value="1"/>
</dbReference>